<dbReference type="RefSeq" id="WP_300955300.1">
    <property type="nucleotide sequence ID" value="NZ_JAUHJQ010000060.1"/>
</dbReference>
<name>A0ABT8FMJ7_9ACTN</name>
<feature type="non-terminal residue" evidence="1">
    <location>
        <position position="94"/>
    </location>
</feature>
<comment type="caution">
    <text evidence="1">The sequence shown here is derived from an EMBL/GenBank/DDBJ whole genome shotgun (WGS) entry which is preliminary data.</text>
</comment>
<evidence type="ECO:0000313" key="1">
    <source>
        <dbReference type="EMBL" id="MDN4175893.1"/>
    </source>
</evidence>
<proteinExistence type="predicted"/>
<organism evidence="1 2">
    <name type="scientific">Nocardioides oceani</name>
    <dbReference type="NCBI Taxonomy" id="3058369"/>
    <lineage>
        <taxon>Bacteria</taxon>
        <taxon>Bacillati</taxon>
        <taxon>Actinomycetota</taxon>
        <taxon>Actinomycetes</taxon>
        <taxon>Propionibacteriales</taxon>
        <taxon>Nocardioidaceae</taxon>
        <taxon>Nocardioides</taxon>
    </lineage>
</organism>
<accession>A0ABT8FMJ7</accession>
<keyword evidence="2" id="KW-1185">Reference proteome</keyword>
<sequence>MYCAADEFGNIIYRCQVVKELVSNNRDLSFWKIVESKESKRIPHFPNIRKNFIEDLKSMPEFSDTIINRYAETNHEQFLYATCMYSEDRIDSVT</sequence>
<evidence type="ECO:0000313" key="2">
    <source>
        <dbReference type="Proteomes" id="UP001168620"/>
    </source>
</evidence>
<gene>
    <name evidence="1" type="ORF">QWY28_23280</name>
</gene>
<dbReference type="Proteomes" id="UP001168620">
    <property type="component" value="Unassembled WGS sequence"/>
</dbReference>
<reference evidence="1" key="1">
    <citation type="submission" date="2023-06" db="EMBL/GenBank/DDBJ databases">
        <title>Draft genome sequence of Nocardioides sp. SOB77.</title>
        <authorList>
            <person name="Zhang G."/>
        </authorList>
    </citation>
    <scope>NUCLEOTIDE SEQUENCE</scope>
    <source>
        <strain evidence="1">SOB77</strain>
    </source>
</reference>
<dbReference type="EMBL" id="JAUHJQ010000060">
    <property type="protein sequence ID" value="MDN4175893.1"/>
    <property type="molecule type" value="Genomic_DNA"/>
</dbReference>
<protein>
    <submittedName>
        <fullName evidence="1">Uncharacterized protein</fullName>
    </submittedName>
</protein>